<keyword evidence="3" id="KW-0067">ATP-binding</keyword>
<dbReference type="GO" id="GO:0006281">
    <property type="term" value="P:DNA repair"/>
    <property type="evidence" value="ECO:0007669"/>
    <property type="project" value="InterPro"/>
</dbReference>
<accession>A0A1G5KKV2</accession>
<keyword evidence="3" id="KW-0378">Hydrolase</keyword>
<protein>
    <submittedName>
        <fullName evidence="3">UvrD-like helicase C-terminal domain-containing protein</fullName>
    </submittedName>
</protein>
<dbReference type="AlphaFoldDB" id="A0A1G5KKV2"/>
<dbReference type="InterPro" id="IPR027417">
    <property type="entry name" value="P-loop_NTPase"/>
</dbReference>
<keyword evidence="4" id="KW-1185">Reference proteome</keyword>
<evidence type="ECO:0000313" key="3">
    <source>
        <dbReference type="EMBL" id="SCZ00680.1"/>
    </source>
</evidence>
<feature type="domain" description="DNA helicase Pif1-like DEAD-box helicase" evidence="2">
    <location>
        <begin position="2"/>
        <end position="175"/>
    </location>
</feature>
<keyword evidence="3" id="KW-0547">Nucleotide-binding</keyword>
<dbReference type="GO" id="GO:0003678">
    <property type="term" value="F:DNA helicase activity"/>
    <property type="evidence" value="ECO:0007669"/>
    <property type="project" value="InterPro"/>
</dbReference>
<dbReference type="Pfam" id="PF05970">
    <property type="entry name" value="PIF1"/>
    <property type="match status" value="1"/>
</dbReference>
<dbReference type="GO" id="GO:0000723">
    <property type="term" value="P:telomere maintenance"/>
    <property type="evidence" value="ECO:0007669"/>
    <property type="project" value="InterPro"/>
</dbReference>
<dbReference type="Gene3D" id="3.40.50.300">
    <property type="entry name" value="P-loop containing nucleotide triphosphate hydrolases"/>
    <property type="match status" value="2"/>
</dbReference>
<dbReference type="InterPro" id="IPR051055">
    <property type="entry name" value="PIF1_helicase"/>
</dbReference>
<evidence type="ECO:0000256" key="1">
    <source>
        <dbReference type="SAM" id="Coils"/>
    </source>
</evidence>
<proteinExistence type="predicted"/>
<sequence>MAVVAYTGVAAINANGQTINSFFKIPFGPFLPNDKRLRVSANLGDTDNSTIYDHFRYTKERLDVINNIDLLVIDEVSMVRCDMLDVIDKLLKTFRRTKFLPFGGVQVLLIGDTFQLPPVDKDWNLLRDFYSSPFFFSAKIIEQNQPIYIELKKVYRQKEKEFIDILDRIRVNKVSKNELDFLNSKYNPTFSPNENQNYITLTTHNATADNTNITKLASLPTTEFTFNAQIDGEFPENNLPTERLLRIKEQAQIIFVKNDFTKGIYNGRIAKIKSIDGNEIIAEYEDNGEVIEVKVEKQTWNNVRYSWNEKENKIEEDIIGTFTQFPIKLAWAITVHKSQGLTFDKVIADVGAAFASGQVYVALSRCTTSSGLVLKSFINQNAIITDSRVVEFAKNETPSTLIIKEISSGRADAFYKKARAAFYEFKFEETYLNIIQAFKLRNDLETDTFKRFFLQKAKILGNYKRKFYEIQDLKTTLEISNLENLNLLKTREDEIIQLNTRNADLNLNLLTTQKKLEETDAVSKELAKQKIVQNKQVEILLKDLELLTNKKKELQKIKTQKNLEITALNIELGNKNIQIENLKSELNRIKSISWFQKLLGKK</sequence>
<dbReference type="SUPFAM" id="SSF52540">
    <property type="entry name" value="P-loop containing nucleoside triphosphate hydrolases"/>
    <property type="match status" value="2"/>
</dbReference>
<dbReference type="InterPro" id="IPR010285">
    <property type="entry name" value="DNA_helicase_pif1-like_DEAD"/>
</dbReference>
<dbReference type="CDD" id="cd18809">
    <property type="entry name" value="SF1_C_RecD"/>
    <property type="match status" value="1"/>
</dbReference>
<dbReference type="Proteomes" id="UP000199354">
    <property type="component" value="Unassembled WGS sequence"/>
</dbReference>
<organism evidence="3 4">
    <name type="scientific">Flavobacterium caeni</name>
    <dbReference type="NCBI Taxonomy" id="490189"/>
    <lineage>
        <taxon>Bacteria</taxon>
        <taxon>Pseudomonadati</taxon>
        <taxon>Bacteroidota</taxon>
        <taxon>Flavobacteriia</taxon>
        <taxon>Flavobacteriales</taxon>
        <taxon>Flavobacteriaceae</taxon>
        <taxon>Flavobacterium</taxon>
    </lineage>
</organism>
<dbReference type="PANTHER" id="PTHR47642">
    <property type="entry name" value="ATP-DEPENDENT DNA HELICASE"/>
    <property type="match status" value="1"/>
</dbReference>
<dbReference type="STRING" id="490189.SAMN02927903_03339"/>
<keyword evidence="1" id="KW-0175">Coiled coil</keyword>
<reference evidence="3 4" key="1">
    <citation type="submission" date="2016-10" db="EMBL/GenBank/DDBJ databases">
        <authorList>
            <person name="de Groot N.N."/>
        </authorList>
    </citation>
    <scope>NUCLEOTIDE SEQUENCE [LARGE SCALE GENOMIC DNA]</scope>
    <source>
        <strain evidence="3 4">CGMCC 1.7031</strain>
    </source>
</reference>
<dbReference type="PANTHER" id="PTHR47642:SF6">
    <property type="entry name" value="ATP-DEPENDENT DNA HELICASE"/>
    <property type="match status" value="1"/>
</dbReference>
<keyword evidence="3" id="KW-0347">Helicase</keyword>
<name>A0A1G5KKV2_9FLAO</name>
<feature type="coiled-coil region" evidence="1">
    <location>
        <begin position="537"/>
        <end position="592"/>
    </location>
</feature>
<evidence type="ECO:0000259" key="2">
    <source>
        <dbReference type="Pfam" id="PF05970"/>
    </source>
</evidence>
<evidence type="ECO:0000313" key="4">
    <source>
        <dbReference type="Proteomes" id="UP000199354"/>
    </source>
</evidence>
<gene>
    <name evidence="3" type="ORF">SAMN02927903_03339</name>
</gene>
<dbReference type="EMBL" id="FMVF01000045">
    <property type="protein sequence ID" value="SCZ00680.1"/>
    <property type="molecule type" value="Genomic_DNA"/>
</dbReference>